<dbReference type="EMBL" id="JAAXLJ010000018">
    <property type="protein sequence ID" value="NLR19157.1"/>
    <property type="molecule type" value="Genomic_DNA"/>
</dbReference>
<dbReference type="RefSeq" id="WP_168925747.1">
    <property type="nucleotide sequence ID" value="NZ_JAAXLJ010000018.1"/>
</dbReference>
<dbReference type="Pfam" id="PF10097">
    <property type="entry name" value="DUF2335"/>
    <property type="match status" value="1"/>
</dbReference>
<evidence type="ECO:0000313" key="3">
    <source>
        <dbReference type="Proteomes" id="UP000763447"/>
    </source>
</evidence>
<dbReference type="Proteomes" id="UP000763447">
    <property type="component" value="Unassembled WGS sequence"/>
</dbReference>
<feature type="transmembrane region" description="Helical" evidence="1">
    <location>
        <begin position="110"/>
        <end position="132"/>
    </location>
</feature>
<keyword evidence="1" id="KW-1133">Transmembrane helix</keyword>
<comment type="caution">
    <text evidence="2">The sequence shown here is derived from an EMBL/GenBank/DDBJ whole genome shotgun (WGS) entry which is preliminary data.</text>
</comment>
<evidence type="ECO:0000313" key="2">
    <source>
        <dbReference type="EMBL" id="NLR19157.1"/>
    </source>
</evidence>
<name>A0ABX1KZ02_9LACO</name>
<sequence length="174" mass="19229">MTLIRKKPGNDANLDLKSDQNQTAEKLLREISETSDVKERQRLVGQLSNLKMTIQRSTFSGPLPPPSQLSQYEEILPGSADRILKMAENQALHRQNLETTVVKSNSRDSLLGVIFGFILGVMIIGGGIFLAIKGDSYGPWLTLAGATGLIGVFVYGTRSSRKERVEKDKARKEK</sequence>
<organism evidence="2 3">
    <name type="scientific">Secundilactobacillus angelensis</name>
    <dbReference type="NCBI Taxonomy" id="2722706"/>
    <lineage>
        <taxon>Bacteria</taxon>
        <taxon>Bacillati</taxon>
        <taxon>Bacillota</taxon>
        <taxon>Bacilli</taxon>
        <taxon>Lactobacillales</taxon>
        <taxon>Lactobacillaceae</taxon>
        <taxon>Secundilactobacillus</taxon>
    </lineage>
</organism>
<keyword evidence="1" id="KW-0812">Transmembrane</keyword>
<keyword evidence="3" id="KW-1185">Reference proteome</keyword>
<protein>
    <submittedName>
        <fullName evidence="2">DUF2335 domain-containing protein</fullName>
    </submittedName>
</protein>
<keyword evidence="1" id="KW-0472">Membrane</keyword>
<dbReference type="InterPro" id="IPR019284">
    <property type="entry name" value="RP532"/>
</dbReference>
<proteinExistence type="predicted"/>
<reference evidence="2 3" key="1">
    <citation type="submission" date="2020-04" db="EMBL/GenBank/DDBJ databases">
        <title>A novel species of genus Lactobacillus that was isolated from fermented food Zha-chili.</title>
        <authorList>
            <person name="Zhang Z."/>
        </authorList>
    </citation>
    <scope>NUCLEOTIDE SEQUENCE [LARGE SCALE GENOMIC DNA]</scope>
    <source>
        <strain evidence="3">HBUAS51383</strain>
    </source>
</reference>
<feature type="transmembrane region" description="Helical" evidence="1">
    <location>
        <begin position="138"/>
        <end position="157"/>
    </location>
</feature>
<evidence type="ECO:0000256" key="1">
    <source>
        <dbReference type="SAM" id="Phobius"/>
    </source>
</evidence>
<accession>A0ABX1KZ02</accession>
<gene>
    <name evidence="2" type="ORF">HC026_09560</name>
</gene>